<name>A0A1A8XGU1_9PROT</name>
<feature type="compositionally biased region" description="Basic residues" evidence="1">
    <location>
        <begin position="8"/>
        <end position="20"/>
    </location>
</feature>
<dbReference type="EMBL" id="FLQX01000036">
    <property type="protein sequence ID" value="SBT04380.1"/>
    <property type="molecule type" value="Genomic_DNA"/>
</dbReference>
<sequence length="231" mass="25249">MTLDEKRWQKKLAKKRKAQANRKSMPQRSDAHSPAHAAQRPVHASLITRELFAVGIGMVALARELPDGDVALAAFVVDVYCLGVKNAFYRVLPPEEWLRFVQTQEFEEIPPDCLRQLVEGAVAYARDLGFPAHADYARAAALFGTIDAAACPVRYTYGDNGKPFYVSGPKETPARSRRIMNTLTRRLGADGFHFMAEIDAPQGVLATAGEGEQLPAGVQAASNALPDEGQK</sequence>
<feature type="region of interest" description="Disordered" evidence="1">
    <location>
        <begin position="1"/>
        <end position="40"/>
    </location>
</feature>
<dbReference type="RefSeq" id="WP_186405995.1">
    <property type="nucleotide sequence ID" value="NZ_FLQX01000036.1"/>
</dbReference>
<proteinExistence type="predicted"/>
<reference evidence="2 3" key="1">
    <citation type="submission" date="2016-06" db="EMBL/GenBank/DDBJ databases">
        <authorList>
            <person name="Kjaerup R.B."/>
            <person name="Dalgaard T.S."/>
            <person name="Juul-Madsen H.R."/>
        </authorList>
    </citation>
    <scope>NUCLEOTIDE SEQUENCE [LARGE SCALE GENOMIC DNA]</scope>
    <source>
        <strain evidence="2">3</strain>
    </source>
</reference>
<accession>A0A1A8XGU1</accession>
<evidence type="ECO:0000313" key="3">
    <source>
        <dbReference type="Proteomes" id="UP000199169"/>
    </source>
</evidence>
<dbReference type="AlphaFoldDB" id="A0A1A8XGU1"/>
<dbReference type="Proteomes" id="UP000199169">
    <property type="component" value="Unassembled WGS sequence"/>
</dbReference>
<keyword evidence="3" id="KW-1185">Reference proteome</keyword>
<gene>
    <name evidence="2" type="ORF">ACCAA_1300001</name>
</gene>
<evidence type="ECO:0000313" key="2">
    <source>
        <dbReference type="EMBL" id="SBT04380.1"/>
    </source>
</evidence>
<evidence type="ECO:0000256" key="1">
    <source>
        <dbReference type="SAM" id="MobiDB-lite"/>
    </source>
</evidence>
<protein>
    <submittedName>
        <fullName evidence="2">Uncharacterized protein</fullName>
    </submittedName>
</protein>
<organism evidence="2 3">
    <name type="scientific">Candidatus Accumulibacter aalborgensis</name>
    <dbReference type="NCBI Taxonomy" id="1860102"/>
    <lineage>
        <taxon>Bacteria</taxon>
        <taxon>Pseudomonadati</taxon>
        <taxon>Pseudomonadota</taxon>
        <taxon>Betaproteobacteria</taxon>
        <taxon>Candidatus Accumulibacter</taxon>
    </lineage>
</organism>
<dbReference type="STRING" id="1860102.ACCAA_1300001"/>